<accession>A0A409WUJ8</accession>
<sequence>MLDIYSVINRSSRSTTGKDQFPGDVGIFVEDDDLSSALTSSFKVLITSLQTMERSPQPRRLCHSTTSCCSACQTLTDLDDELHIAQAAVRKAQAAVQSLLNKRDAIRINLNRSHPSIIDRLPVEIASHIFVLFVADSSRKGDPLILGAICQSWRRIAWATPGIWTSLTLKLDPGCNWKKQNQLAHEWLGRSGHLPLSITWHERPMTLDERALRYPLIDVINRLADRWRVMDLNLPSELLCRFNQSTKSSPPHLKSLVIHASDKARFTFPNFSRLKPQVVVIDNYLQNTAHLNWSLVTKVSATLSGVNDVLSIFEIGKRLQNCTFELFGQAQPLPAARDTPIMHTLISSLDLQLRNEDPMQLFFNSVTLPSLEHLRFRGRGTPFSVSHFTAFLTRSAAFLKSLALESVALTNGGFISVTRLLPSLETLKIYIRNDVQHEDKFRDLYFALGSEALLPSLQEFHWGGGSNFPWSVIPRYLVPLSPHDHTSRRPLKLIRVSCIFRTNMAQFPVIDRGVLGQLSQFRDRVDFQFQVKMHGSYLDLWEMSQNLVG</sequence>
<organism evidence="2 3">
    <name type="scientific">Gymnopilus dilepis</name>
    <dbReference type="NCBI Taxonomy" id="231916"/>
    <lineage>
        <taxon>Eukaryota</taxon>
        <taxon>Fungi</taxon>
        <taxon>Dikarya</taxon>
        <taxon>Basidiomycota</taxon>
        <taxon>Agaricomycotina</taxon>
        <taxon>Agaricomycetes</taxon>
        <taxon>Agaricomycetidae</taxon>
        <taxon>Agaricales</taxon>
        <taxon>Agaricineae</taxon>
        <taxon>Hymenogastraceae</taxon>
        <taxon>Gymnopilus</taxon>
    </lineage>
</organism>
<evidence type="ECO:0000313" key="3">
    <source>
        <dbReference type="Proteomes" id="UP000284706"/>
    </source>
</evidence>
<proteinExistence type="predicted"/>
<dbReference type="AlphaFoldDB" id="A0A409WUJ8"/>
<dbReference type="InterPro" id="IPR032675">
    <property type="entry name" value="LRR_dom_sf"/>
</dbReference>
<evidence type="ECO:0000313" key="2">
    <source>
        <dbReference type="EMBL" id="PPQ82149.1"/>
    </source>
</evidence>
<dbReference type="InParanoid" id="A0A409WUJ8"/>
<dbReference type="Proteomes" id="UP000284706">
    <property type="component" value="Unassembled WGS sequence"/>
</dbReference>
<dbReference type="Gene3D" id="3.80.10.10">
    <property type="entry name" value="Ribonuclease Inhibitor"/>
    <property type="match status" value="1"/>
</dbReference>
<name>A0A409WUJ8_9AGAR</name>
<comment type="caution">
    <text evidence="2">The sequence shown here is derived from an EMBL/GenBank/DDBJ whole genome shotgun (WGS) entry which is preliminary data.</text>
</comment>
<feature type="coiled-coil region" evidence="1">
    <location>
        <begin position="75"/>
        <end position="102"/>
    </location>
</feature>
<keyword evidence="1" id="KW-0175">Coiled coil</keyword>
<feature type="non-terminal residue" evidence="2">
    <location>
        <position position="549"/>
    </location>
</feature>
<reference evidence="2 3" key="1">
    <citation type="journal article" date="2018" name="Evol. Lett.">
        <title>Horizontal gene cluster transfer increased hallucinogenic mushroom diversity.</title>
        <authorList>
            <person name="Reynolds H.T."/>
            <person name="Vijayakumar V."/>
            <person name="Gluck-Thaler E."/>
            <person name="Korotkin H.B."/>
            <person name="Matheny P.B."/>
            <person name="Slot J.C."/>
        </authorList>
    </citation>
    <scope>NUCLEOTIDE SEQUENCE [LARGE SCALE GENOMIC DNA]</scope>
    <source>
        <strain evidence="2 3">SRW20</strain>
    </source>
</reference>
<evidence type="ECO:0000256" key="1">
    <source>
        <dbReference type="SAM" id="Coils"/>
    </source>
</evidence>
<protein>
    <submittedName>
        <fullName evidence="2">Uncharacterized protein</fullName>
    </submittedName>
</protein>
<dbReference type="EMBL" id="NHYE01004787">
    <property type="protein sequence ID" value="PPQ82149.1"/>
    <property type="molecule type" value="Genomic_DNA"/>
</dbReference>
<gene>
    <name evidence="2" type="ORF">CVT26_008767</name>
</gene>
<dbReference type="OrthoDB" id="2269034at2759"/>
<keyword evidence="3" id="KW-1185">Reference proteome</keyword>